<dbReference type="InterPro" id="IPR018114">
    <property type="entry name" value="TRYPSIN_HIS"/>
</dbReference>
<evidence type="ECO:0000313" key="6">
    <source>
        <dbReference type="EMBL" id="WTU45865.1"/>
    </source>
</evidence>
<keyword evidence="2" id="KW-1015">Disulfide bond</keyword>
<name>A0AAU2HBU0_9ACTN</name>
<dbReference type="PROSITE" id="PS00134">
    <property type="entry name" value="TRYPSIN_HIS"/>
    <property type="match status" value="1"/>
</dbReference>
<evidence type="ECO:0000256" key="3">
    <source>
        <dbReference type="RuleBase" id="RU363034"/>
    </source>
</evidence>
<dbReference type="GO" id="GO:0006508">
    <property type="term" value="P:proteolysis"/>
    <property type="evidence" value="ECO:0007669"/>
    <property type="project" value="UniProtKB-KW"/>
</dbReference>
<dbReference type="PANTHER" id="PTHR24276">
    <property type="entry name" value="POLYSERASE-RELATED"/>
    <property type="match status" value="1"/>
</dbReference>
<keyword evidence="3" id="KW-0378">Hydrolase</keyword>
<protein>
    <submittedName>
        <fullName evidence="6">Serine protease</fullName>
    </submittedName>
</protein>
<evidence type="ECO:0000256" key="2">
    <source>
        <dbReference type="ARBA" id="ARBA00023157"/>
    </source>
</evidence>
<accession>A0AAU2HBU0</accession>
<gene>
    <name evidence="6" type="ORF">OHV25_40415</name>
</gene>
<dbReference type="Gene3D" id="2.40.10.10">
    <property type="entry name" value="Trypsin-like serine proteases"/>
    <property type="match status" value="1"/>
</dbReference>
<keyword evidence="3" id="KW-0720">Serine protease</keyword>
<dbReference type="PROSITE" id="PS51318">
    <property type="entry name" value="TAT"/>
    <property type="match status" value="1"/>
</dbReference>
<dbReference type="Pfam" id="PF00089">
    <property type="entry name" value="Trypsin"/>
    <property type="match status" value="1"/>
</dbReference>
<sequence>MRISQKSSRRRNLKGLLAATGTVALIAACPATATAASPAPVGQQQKIHPIIGGKEVPVDGLPFMAALLHKGKGSASDRQFCGGSLIDPETILTAAHCVAGETASKMEVVVGRTVLSNDRQGQVRNVDEFVVHARYADSGNDYDVALITLDNPVEGITPVKLPTPGTDALIRPGALATVAGWGNTDTSMDHFPDRLRQVDVPILSHPECKTSYPDYNEQVNVCAGVEGKDSCQGDSGGPLFRTVPGRQDPIQIGIVSYGDGCGERGAPGVYTSTSSAELWDTFAPDSAAGKKFQHKLGR</sequence>
<feature type="signal peptide" evidence="4">
    <location>
        <begin position="1"/>
        <end position="35"/>
    </location>
</feature>
<dbReference type="PRINTS" id="PR00722">
    <property type="entry name" value="CHYMOTRYPSIN"/>
</dbReference>
<dbReference type="EMBL" id="CP108254">
    <property type="protein sequence ID" value="WTU45865.1"/>
    <property type="molecule type" value="Genomic_DNA"/>
</dbReference>
<dbReference type="PANTHER" id="PTHR24276:SF98">
    <property type="entry name" value="FI18310P1-RELATED"/>
    <property type="match status" value="1"/>
</dbReference>
<proteinExistence type="inferred from homology"/>
<dbReference type="InterPro" id="IPR009003">
    <property type="entry name" value="Peptidase_S1_PA"/>
</dbReference>
<dbReference type="GO" id="GO:0004252">
    <property type="term" value="F:serine-type endopeptidase activity"/>
    <property type="evidence" value="ECO:0007669"/>
    <property type="project" value="InterPro"/>
</dbReference>
<keyword evidence="6" id="KW-0614">Plasmid</keyword>
<dbReference type="AlphaFoldDB" id="A0AAU2HBU0"/>
<reference evidence="6" key="1">
    <citation type="submission" date="2022-10" db="EMBL/GenBank/DDBJ databases">
        <title>The complete genomes of actinobacterial strains from the NBC collection.</title>
        <authorList>
            <person name="Joergensen T.S."/>
            <person name="Alvarez Arevalo M."/>
            <person name="Sterndorff E.B."/>
            <person name="Faurdal D."/>
            <person name="Vuksanovic O."/>
            <person name="Mourched A.-S."/>
            <person name="Charusanti P."/>
            <person name="Shaw S."/>
            <person name="Blin K."/>
            <person name="Weber T."/>
        </authorList>
    </citation>
    <scope>NUCLEOTIDE SEQUENCE</scope>
    <source>
        <strain evidence="6">NBC_00060</strain>
        <plasmid evidence="6">unnamed1</plasmid>
    </source>
</reference>
<dbReference type="SUPFAM" id="SSF50494">
    <property type="entry name" value="Trypsin-like serine proteases"/>
    <property type="match status" value="1"/>
</dbReference>
<dbReference type="InterPro" id="IPR033116">
    <property type="entry name" value="TRYPSIN_SER"/>
</dbReference>
<dbReference type="PROSITE" id="PS51257">
    <property type="entry name" value="PROKAR_LIPOPROTEIN"/>
    <property type="match status" value="1"/>
</dbReference>
<dbReference type="CDD" id="cd00190">
    <property type="entry name" value="Tryp_SPc"/>
    <property type="match status" value="1"/>
</dbReference>
<dbReference type="PROSITE" id="PS00135">
    <property type="entry name" value="TRYPSIN_SER"/>
    <property type="match status" value="1"/>
</dbReference>
<organism evidence="6">
    <name type="scientific">Streptomyces sp. NBC_00060</name>
    <dbReference type="NCBI Taxonomy" id="2975636"/>
    <lineage>
        <taxon>Bacteria</taxon>
        <taxon>Bacillati</taxon>
        <taxon>Actinomycetota</taxon>
        <taxon>Actinomycetes</taxon>
        <taxon>Kitasatosporales</taxon>
        <taxon>Streptomycetaceae</taxon>
        <taxon>Streptomyces</taxon>
    </lineage>
</organism>
<evidence type="ECO:0000256" key="1">
    <source>
        <dbReference type="ARBA" id="ARBA00007664"/>
    </source>
</evidence>
<dbReference type="InterPro" id="IPR043504">
    <property type="entry name" value="Peptidase_S1_PA_chymotrypsin"/>
</dbReference>
<keyword evidence="3 6" id="KW-0645">Protease</keyword>
<dbReference type="PROSITE" id="PS50240">
    <property type="entry name" value="TRYPSIN_DOM"/>
    <property type="match status" value="1"/>
</dbReference>
<feature type="domain" description="Peptidase S1" evidence="5">
    <location>
        <begin position="50"/>
        <end position="279"/>
    </location>
</feature>
<keyword evidence="4" id="KW-0732">Signal</keyword>
<dbReference type="InterPro" id="IPR001254">
    <property type="entry name" value="Trypsin_dom"/>
</dbReference>
<geneLocation type="plasmid" evidence="6">
    <name>unnamed1</name>
</geneLocation>
<dbReference type="InterPro" id="IPR050430">
    <property type="entry name" value="Peptidase_S1"/>
</dbReference>
<comment type="similarity">
    <text evidence="1">Belongs to the peptidase S1 family.</text>
</comment>
<evidence type="ECO:0000256" key="4">
    <source>
        <dbReference type="SAM" id="SignalP"/>
    </source>
</evidence>
<dbReference type="FunFam" id="2.40.10.10:FF:000068">
    <property type="entry name" value="transmembrane protease serine 2"/>
    <property type="match status" value="1"/>
</dbReference>
<feature type="chain" id="PRO_5043804721" evidence="4">
    <location>
        <begin position="36"/>
        <end position="298"/>
    </location>
</feature>
<evidence type="ECO:0000259" key="5">
    <source>
        <dbReference type="PROSITE" id="PS50240"/>
    </source>
</evidence>
<dbReference type="RefSeq" id="WP_331723657.1">
    <property type="nucleotide sequence ID" value="NZ_CP108254.1"/>
</dbReference>
<dbReference type="SMART" id="SM00020">
    <property type="entry name" value="Tryp_SPc"/>
    <property type="match status" value="1"/>
</dbReference>
<dbReference type="InterPro" id="IPR001314">
    <property type="entry name" value="Peptidase_S1A"/>
</dbReference>
<dbReference type="FunFam" id="2.40.10.10:FF:000002">
    <property type="entry name" value="Transmembrane protease serine"/>
    <property type="match status" value="1"/>
</dbReference>
<dbReference type="InterPro" id="IPR006311">
    <property type="entry name" value="TAT_signal"/>
</dbReference>